<gene>
    <name evidence="2" type="ORF">NCTC11048_00134</name>
</gene>
<dbReference type="EMBL" id="UHDP01000001">
    <property type="protein sequence ID" value="SUM43768.1"/>
    <property type="molecule type" value="Genomic_DNA"/>
</dbReference>
<evidence type="ECO:0000256" key="1">
    <source>
        <dbReference type="SAM" id="Phobius"/>
    </source>
</evidence>
<proteinExistence type="predicted"/>
<evidence type="ECO:0000313" key="2">
    <source>
        <dbReference type="EMBL" id="SUM43768.1"/>
    </source>
</evidence>
<sequence length="57" mass="6279">MKKPSILAGIIILLLITCSIVLNLINIPSEANITYSITAIIIIILLFFIIPKNNKSQ</sequence>
<organism evidence="2 3">
    <name type="scientific">Staphylococcus intermedius NCTC 11048</name>
    <dbReference type="NCBI Taxonomy" id="1141106"/>
    <lineage>
        <taxon>Bacteria</taxon>
        <taxon>Bacillati</taxon>
        <taxon>Bacillota</taxon>
        <taxon>Bacilli</taxon>
        <taxon>Bacillales</taxon>
        <taxon>Staphylococcaceae</taxon>
        <taxon>Staphylococcus</taxon>
        <taxon>Staphylococcus intermedius group</taxon>
    </lineage>
</organism>
<dbReference type="Proteomes" id="UP000255549">
    <property type="component" value="Unassembled WGS sequence"/>
</dbReference>
<feature type="transmembrane region" description="Helical" evidence="1">
    <location>
        <begin position="7"/>
        <end position="27"/>
    </location>
</feature>
<evidence type="ECO:0000313" key="3">
    <source>
        <dbReference type="Proteomes" id="UP000255549"/>
    </source>
</evidence>
<keyword evidence="1" id="KW-1133">Transmembrane helix</keyword>
<keyword evidence="1" id="KW-0472">Membrane</keyword>
<name>A0A380G0K1_STAIN</name>
<protein>
    <submittedName>
        <fullName evidence="2">Uncharacterized protein</fullName>
    </submittedName>
</protein>
<reference evidence="2 3" key="1">
    <citation type="submission" date="2018-06" db="EMBL/GenBank/DDBJ databases">
        <authorList>
            <consortium name="Pathogen Informatics"/>
            <person name="Doyle S."/>
        </authorList>
    </citation>
    <scope>NUCLEOTIDE SEQUENCE [LARGE SCALE GENOMIC DNA]</scope>
    <source>
        <strain evidence="3">NCTC 11048</strain>
    </source>
</reference>
<feature type="transmembrane region" description="Helical" evidence="1">
    <location>
        <begin position="33"/>
        <end position="50"/>
    </location>
</feature>
<keyword evidence="1" id="KW-0812">Transmembrane</keyword>
<keyword evidence="3" id="KW-1185">Reference proteome</keyword>
<accession>A0A380G0K1</accession>
<dbReference type="AlphaFoldDB" id="A0A380G0K1"/>